<gene>
    <name evidence="3" type="ordered locus">Tgr7_2685</name>
</gene>
<dbReference type="AlphaFoldDB" id="B8GMU5"/>
<dbReference type="InterPro" id="IPR051599">
    <property type="entry name" value="Cell_Envelope_Assoc"/>
</dbReference>
<dbReference type="InterPro" id="IPR014729">
    <property type="entry name" value="Rossmann-like_a/b/a_fold"/>
</dbReference>
<dbReference type="eggNOG" id="COG1434">
    <property type="taxonomic scope" value="Bacteria"/>
</dbReference>
<dbReference type="InterPro" id="IPR003848">
    <property type="entry name" value="DUF218"/>
</dbReference>
<keyword evidence="1" id="KW-0812">Transmembrane</keyword>
<organism evidence="3 4">
    <name type="scientific">Thioalkalivibrio sulfidiphilus (strain HL-EbGR7)</name>
    <dbReference type="NCBI Taxonomy" id="396588"/>
    <lineage>
        <taxon>Bacteria</taxon>
        <taxon>Pseudomonadati</taxon>
        <taxon>Pseudomonadota</taxon>
        <taxon>Gammaproteobacteria</taxon>
        <taxon>Chromatiales</taxon>
        <taxon>Ectothiorhodospiraceae</taxon>
        <taxon>Thioalkalivibrio</taxon>
    </lineage>
</organism>
<evidence type="ECO:0000256" key="1">
    <source>
        <dbReference type="SAM" id="Phobius"/>
    </source>
</evidence>
<dbReference type="Pfam" id="PF02698">
    <property type="entry name" value="DUF218"/>
    <property type="match status" value="1"/>
</dbReference>
<keyword evidence="1" id="KW-0472">Membrane</keyword>
<feature type="domain" description="DUF218" evidence="2">
    <location>
        <begin position="73"/>
        <end position="237"/>
    </location>
</feature>
<dbReference type="Proteomes" id="UP000002383">
    <property type="component" value="Chromosome"/>
</dbReference>
<dbReference type="STRING" id="396588.Tgr7_2685"/>
<dbReference type="KEGG" id="tgr:Tgr7_2685"/>
<dbReference type="Gene3D" id="3.40.50.620">
    <property type="entry name" value="HUPs"/>
    <property type="match status" value="1"/>
</dbReference>
<dbReference type="RefSeq" id="WP_012639235.1">
    <property type="nucleotide sequence ID" value="NC_011901.1"/>
</dbReference>
<protein>
    <submittedName>
        <fullName evidence="3">Conserved protein</fullName>
    </submittedName>
</protein>
<dbReference type="EMBL" id="CP001339">
    <property type="protein sequence ID" value="ACL73760.1"/>
    <property type="molecule type" value="Genomic_DNA"/>
</dbReference>
<keyword evidence="1" id="KW-1133">Transmembrane helix</keyword>
<evidence type="ECO:0000313" key="4">
    <source>
        <dbReference type="Proteomes" id="UP000002383"/>
    </source>
</evidence>
<dbReference type="GO" id="GO:0043164">
    <property type="term" value="P:Gram-negative-bacterium-type cell wall biogenesis"/>
    <property type="evidence" value="ECO:0007669"/>
    <property type="project" value="TreeGrafter"/>
</dbReference>
<keyword evidence="4" id="KW-1185">Reference proteome</keyword>
<proteinExistence type="predicted"/>
<feature type="transmembrane region" description="Helical" evidence="1">
    <location>
        <begin position="6"/>
        <end position="26"/>
    </location>
</feature>
<dbReference type="GO" id="GO:0005886">
    <property type="term" value="C:plasma membrane"/>
    <property type="evidence" value="ECO:0007669"/>
    <property type="project" value="TreeGrafter"/>
</dbReference>
<dbReference type="CDD" id="cd06259">
    <property type="entry name" value="YdcF-like"/>
    <property type="match status" value="1"/>
</dbReference>
<reference evidence="3 4" key="1">
    <citation type="journal article" date="2011" name="Stand. Genomic Sci.">
        <title>Complete genome sequence of 'Thioalkalivibrio sulfidophilus' HL-EbGr7.</title>
        <authorList>
            <person name="Muyzer G."/>
            <person name="Sorokin D.Y."/>
            <person name="Mavromatis K."/>
            <person name="Lapidus A."/>
            <person name="Clum A."/>
            <person name="Ivanova N."/>
            <person name="Pati A."/>
            <person name="d'Haeseleer P."/>
            <person name="Woyke T."/>
            <person name="Kyrpides N.C."/>
        </authorList>
    </citation>
    <scope>NUCLEOTIDE SEQUENCE [LARGE SCALE GENOMIC DNA]</scope>
    <source>
        <strain evidence="3 4">HL-EbGR7</strain>
    </source>
</reference>
<dbReference type="PANTHER" id="PTHR30336:SF4">
    <property type="entry name" value="ENVELOPE BIOGENESIS FACTOR ELYC"/>
    <property type="match status" value="1"/>
</dbReference>
<dbReference type="OrthoDB" id="9809813at2"/>
<dbReference type="HOGENOM" id="CLU_053514_3_0_6"/>
<sequence>MQVLELLILPPASGLIAIVLGLLFWGRRLGKGLVFAGIAWLYVAATPLFAGWLLAGLERGYPVAPPLPEAAGAIVVLAGGRHPDAPEYGGETVSPHSLERLRYGARLHRDTGLPLLVSGGRVRGDEPAAEADLLADVLEGELGVAVRWRETESRNTCENALFSAHLLAEAGIEHALLVSHALHMPRAVWCFQRTELAVTPFPTLPMGDLSRHRGITVVLPQPRALWLTGQALHEYLGLVWYRVKWEVRIGK</sequence>
<accession>B8GMU5</accession>
<feature type="transmembrane region" description="Helical" evidence="1">
    <location>
        <begin position="33"/>
        <end position="55"/>
    </location>
</feature>
<evidence type="ECO:0000259" key="2">
    <source>
        <dbReference type="Pfam" id="PF02698"/>
    </source>
</evidence>
<evidence type="ECO:0000313" key="3">
    <source>
        <dbReference type="EMBL" id="ACL73760.1"/>
    </source>
</evidence>
<dbReference type="PANTHER" id="PTHR30336">
    <property type="entry name" value="INNER MEMBRANE PROTEIN, PROBABLE PERMEASE"/>
    <property type="match status" value="1"/>
</dbReference>
<name>B8GMU5_THISH</name>
<dbReference type="GO" id="GO:0000270">
    <property type="term" value="P:peptidoglycan metabolic process"/>
    <property type="evidence" value="ECO:0007669"/>
    <property type="project" value="TreeGrafter"/>
</dbReference>